<evidence type="ECO:0000256" key="9">
    <source>
        <dbReference type="PROSITE-ProRule" id="PRU00284"/>
    </source>
</evidence>
<evidence type="ECO:0000256" key="5">
    <source>
        <dbReference type="ARBA" id="ARBA00022989"/>
    </source>
</evidence>
<dbReference type="CDD" id="cd12914">
    <property type="entry name" value="PDC1_DGC_like"/>
    <property type="match status" value="1"/>
</dbReference>
<keyword evidence="5 10" id="KW-1133">Transmembrane helix</keyword>
<evidence type="ECO:0000313" key="14">
    <source>
        <dbReference type="Proteomes" id="UP000033115"/>
    </source>
</evidence>
<dbReference type="InterPro" id="IPR003660">
    <property type="entry name" value="HAMP_dom"/>
</dbReference>
<evidence type="ECO:0000256" key="2">
    <source>
        <dbReference type="ARBA" id="ARBA00022475"/>
    </source>
</evidence>
<dbReference type="Proteomes" id="UP000033115">
    <property type="component" value="Chromosome"/>
</dbReference>
<dbReference type="InterPro" id="IPR029151">
    <property type="entry name" value="Sensor-like_sf"/>
</dbReference>
<feature type="transmembrane region" description="Helical" evidence="10">
    <location>
        <begin position="291"/>
        <end position="313"/>
    </location>
</feature>
<evidence type="ECO:0000256" key="7">
    <source>
        <dbReference type="ARBA" id="ARBA00023224"/>
    </source>
</evidence>
<evidence type="ECO:0000256" key="8">
    <source>
        <dbReference type="ARBA" id="ARBA00029447"/>
    </source>
</evidence>
<evidence type="ECO:0000256" key="3">
    <source>
        <dbReference type="ARBA" id="ARBA00022500"/>
    </source>
</evidence>
<keyword evidence="3" id="KW-0145">Chemotaxis</keyword>
<keyword evidence="4 10" id="KW-0812">Transmembrane</keyword>
<dbReference type="Pfam" id="PF02743">
    <property type="entry name" value="dCache_1"/>
    <property type="match status" value="1"/>
</dbReference>
<dbReference type="SUPFAM" id="SSF58104">
    <property type="entry name" value="Methyl-accepting chemotaxis protein (MCP) signaling domain"/>
    <property type="match status" value="1"/>
</dbReference>
<dbReference type="InterPro" id="IPR004089">
    <property type="entry name" value="MCPsignal_dom"/>
</dbReference>
<dbReference type="GO" id="GO:0007165">
    <property type="term" value="P:signal transduction"/>
    <property type="evidence" value="ECO:0007669"/>
    <property type="project" value="UniProtKB-KW"/>
</dbReference>
<dbReference type="EMBL" id="CP009933">
    <property type="protein sequence ID" value="AKA67330.1"/>
    <property type="molecule type" value="Genomic_DNA"/>
</dbReference>
<gene>
    <name evidence="13" type="ORF">CSCA_0205</name>
</gene>
<dbReference type="Pfam" id="PF00015">
    <property type="entry name" value="MCPsignal"/>
    <property type="match status" value="1"/>
</dbReference>
<dbReference type="PROSITE" id="PS50111">
    <property type="entry name" value="CHEMOTAXIS_TRANSDUC_2"/>
    <property type="match status" value="1"/>
</dbReference>
<keyword evidence="14" id="KW-1185">Reference proteome</keyword>
<reference evidence="13 14" key="1">
    <citation type="journal article" date="2015" name="J. Biotechnol.">
        <title>Complete genome sequence of a malodorant-producing acetogen, Clostridium scatologenes ATCC 25775(T).</title>
        <authorList>
            <person name="Zhu Z."/>
            <person name="Guo T."/>
            <person name="Zheng H."/>
            <person name="Song T."/>
            <person name="Ouyang P."/>
            <person name="Xie J."/>
        </authorList>
    </citation>
    <scope>NUCLEOTIDE SEQUENCE [LARGE SCALE GENOMIC DNA]</scope>
    <source>
        <strain evidence="13 14">ATCC 25775</strain>
    </source>
</reference>
<dbReference type="Gene3D" id="1.10.287.950">
    <property type="entry name" value="Methyl-accepting chemotaxis protein"/>
    <property type="match status" value="1"/>
</dbReference>
<dbReference type="RefSeq" id="WP_029163391.1">
    <property type="nucleotide sequence ID" value="NZ_CP009933.1"/>
</dbReference>
<dbReference type="STRING" id="1548.CSCA_0205"/>
<evidence type="ECO:0000259" key="12">
    <source>
        <dbReference type="PROSITE" id="PS50885"/>
    </source>
</evidence>
<dbReference type="InterPro" id="IPR033479">
    <property type="entry name" value="dCache_1"/>
</dbReference>
<proteinExistence type="inferred from homology"/>
<dbReference type="KEGG" id="csq:CSCA_0205"/>
<feature type="domain" description="HAMP" evidence="12">
    <location>
        <begin position="315"/>
        <end position="371"/>
    </location>
</feature>
<dbReference type="PANTHER" id="PTHR32089:SF112">
    <property type="entry name" value="LYSOZYME-LIKE PROTEIN-RELATED"/>
    <property type="match status" value="1"/>
</dbReference>
<dbReference type="AlphaFoldDB" id="A0A0E3JWN1"/>
<dbReference type="GO" id="GO:0006935">
    <property type="term" value="P:chemotaxis"/>
    <property type="evidence" value="ECO:0007669"/>
    <property type="project" value="UniProtKB-KW"/>
</dbReference>
<dbReference type="SMART" id="SM00283">
    <property type="entry name" value="MA"/>
    <property type="match status" value="1"/>
</dbReference>
<comment type="subcellular location">
    <subcellularLocation>
        <location evidence="1">Cell membrane</location>
        <topology evidence="1">Multi-pass membrane protein</topology>
    </subcellularLocation>
</comment>
<dbReference type="SMART" id="SM00304">
    <property type="entry name" value="HAMP"/>
    <property type="match status" value="1"/>
</dbReference>
<dbReference type="PANTHER" id="PTHR32089">
    <property type="entry name" value="METHYL-ACCEPTING CHEMOTAXIS PROTEIN MCPB"/>
    <property type="match status" value="1"/>
</dbReference>
<dbReference type="GO" id="GO:0005886">
    <property type="term" value="C:plasma membrane"/>
    <property type="evidence" value="ECO:0007669"/>
    <property type="project" value="UniProtKB-SubCell"/>
</dbReference>
<evidence type="ECO:0000256" key="4">
    <source>
        <dbReference type="ARBA" id="ARBA00022692"/>
    </source>
</evidence>
<dbReference type="CDD" id="cd12912">
    <property type="entry name" value="PDC2_MCP_like"/>
    <property type="match status" value="1"/>
</dbReference>
<comment type="similarity">
    <text evidence="8">Belongs to the methyl-accepting chemotaxis (MCP) protein family.</text>
</comment>
<evidence type="ECO:0000313" key="13">
    <source>
        <dbReference type="EMBL" id="AKA67330.1"/>
    </source>
</evidence>
<evidence type="ECO:0000256" key="1">
    <source>
        <dbReference type="ARBA" id="ARBA00004651"/>
    </source>
</evidence>
<sequence length="677" mass="73600">MSIKKKIPFLIAIIVIVLMVVTTIFTGNRSSSIIGNKTNTEIQQICDRSAETVSSIIEKEKLAVRIYSEKNVVRNLLKINKDAQSSEDFNKQQQDMNLALQDYVKETKNLEHVFIVNTKGNIIADSDKDYLGKNLNDRSYNKPSLEGKGSISEVIMSKVTNNPIVVFTNPVKLNNEILGYVGTAVYGSSFSKYLDKAKVSEFSSSYAFLMDYKGSMIYHPTKDKIGKTTETPEIKAIADKLNKGETVKGSILKYSFKNENKIAGYQVIPETNWVMVTTSDKSEVLKDVRGMTSIIISISIFLSIIAIGIGYGFSLRITKPIAEIVNLIDKTANLDLENVEEFDKLYNYNDEVGMMARSIGNMRKVLREMVENITSASAAISSNAELVDKLTIELKSYAEKTAEESENLSAGMEENAATVEEVSASSDEMGNAVQSMAEKAAGGSANANDIAGRAEKLKNAAFGSNKKANEIYMSVKNDLEKAIENSKSIENINLLSADILDITEQTNLLALNASIEAARAGESGKGFAVVADEVGKLAEESATTANNIQNVVGQVVEAVQNLSNNSSKLLKFINETVLDDYSNLVKTGEEYNNDAETVNNFMSDFSAVAEELSSSIAGITTAIGEVANTVSDGARGVTEIASKAAGINEKLGDIKSTSEDNKQSADKLQQIVSKFKI</sequence>
<keyword evidence="7 9" id="KW-0807">Transducer</keyword>
<dbReference type="SUPFAM" id="SSF103190">
    <property type="entry name" value="Sensory domain-like"/>
    <property type="match status" value="1"/>
</dbReference>
<dbReference type="Gene3D" id="3.30.450.20">
    <property type="entry name" value="PAS domain"/>
    <property type="match status" value="1"/>
</dbReference>
<keyword evidence="2" id="KW-1003">Cell membrane</keyword>
<evidence type="ECO:0000256" key="10">
    <source>
        <dbReference type="SAM" id="Phobius"/>
    </source>
</evidence>
<name>A0A0E3JWN1_CLOSL</name>
<keyword evidence="6 10" id="KW-0472">Membrane</keyword>
<feature type="transmembrane region" description="Helical" evidence="10">
    <location>
        <begin position="7"/>
        <end position="27"/>
    </location>
</feature>
<evidence type="ECO:0000256" key="6">
    <source>
        <dbReference type="ARBA" id="ARBA00023136"/>
    </source>
</evidence>
<dbReference type="Gene3D" id="6.10.340.10">
    <property type="match status" value="1"/>
</dbReference>
<dbReference type="PROSITE" id="PS50885">
    <property type="entry name" value="HAMP"/>
    <property type="match status" value="1"/>
</dbReference>
<feature type="domain" description="Methyl-accepting transducer" evidence="11">
    <location>
        <begin position="390"/>
        <end position="641"/>
    </location>
</feature>
<evidence type="ECO:0000259" key="11">
    <source>
        <dbReference type="PROSITE" id="PS50111"/>
    </source>
</evidence>
<dbReference type="HOGENOM" id="CLU_000445_107_19_9"/>
<protein>
    <submittedName>
        <fullName evidence="13">Methyl-accepting chemotaxis sensory transducer with Cache sensor</fullName>
    </submittedName>
</protein>
<organism evidence="13 14">
    <name type="scientific">Clostridium scatologenes</name>
    <dbReference type="NCBI Taxonomy" id="1548"/>
    <lineage>
        <taxon>Bacteria</taxon>
        <taxon>Bacillati</taxon>
        <taxon>Bacillota</taxon>
        <taxon>Clostridia</taxon>
        <taxon>Eubacteriales</taxon>
        <taxon>Clostridiaceae</taxon>
        <taxon>Clostridium</taxon>
    </lineage>
</organism>
<accession>A0A0E3JWN1</accession>